<organism evidence="17 18">
    <name type="scientific">Agrocybe chaxingu</name>
    <dbReference type="NCBI Taxonomy" id="84603"/>
    <lineage>
        <taxon>Eukaryota</taxon>
        <taxon>Fungi</taxon>
        <taxon>Dikarya</taxon>
        <taxon>Basidiomycota</taxon>
        <taxon>Agaricomycotina</taxon>
        <taxon>Agaricomycetes</taxon>
        <taxon>Agaricomycetidae</taxon>
        <taxon>Agaricales</taxon>
        <taxon>Agaricineae</taxon>
        <taxon>Strophariaceae</taxon>
        <taxon>Agrocybe</taxon>
    </lineage>
</organism>
<accession>A0A9W8K4J3</accession>
<comment type="function">
    <text evidence="12">Glucanases play a role in cell expansion during growth, in cell-cell fusion during mating, and in spore release during sporulation. This enzyme may be involved in beta-glucan degradation. Active on laminarin and lichenan.</text>
</comment>
<evidence type="ECO:0000256" key="5">
    <source>
        <dbReference type="ARBA" id="ARBA00022475"/>
    </source>
</evidence>
<evidence type="ECO:0000256" key="6">
    <source>
        <dbReference type="ARBA" id="ARBA00022801"/>
    </source>
</evidence>
<evidence type="ECO:0000313" key="17">
    <source>
        <dbReference type="EMBL" id="KAJ3511948.1"/>
    </source>
</evidence>
<evidence type="ECO:0000256" key="1">
    <source>
        <dbReference type="ARBA" id="ARBA00000382"/>
    </source>
</evidence>
<dbReference type="GO" id="GO:0000272">
    <property type="term" value="P:polysaccharide catabolic process"/>
    <property type="evidence" value="ECO:0007669"/>
    <property type="project" value="UniProtKB-KW"/>
</dbReference>
<dbReference type="OrthoDB" id="68336at2759"/>
<dbReference type="InterPro" id="IPR050732">
    <property type="entry name" value="Beta-glucan_modifiers"/>
</dbReference>
<dbReference type="EC" id="3.2.1.39" evidence="4"/>
<dbReference type="SUPFAM" id="SSF51445">
    <property type="entry name" value="(Trans)glycosidases"/>
    <property type="match status" value="1"/>
</dbReference>
<dbReference type="GO" id="GO:0009277">
    <property type="term" value="C:fungal-type cell wall"/>
    <property type="evidence" value="ECO:0007669"/>
    <property type="project" value="TreeGrafter"/>
</dbReference>
<evidence type="ECO:0000256" key="9">
    <source>
        <dbReference type="ARBA" id="ARBA00023277"/>
    </source>
</evidence>
<dbReference type="GO" id="GO:0042973">
    <property type="term" value="F:glucan endo-1,3-beta-D-glucosidase activity"/>
    <property type="evidence" value="ECO:0007669"/>
    <property type="project" value="UniProtKB-EC"/>
</dbReference>
<dbReference type="PANTHER" id="PTHR16631">
    <property type="entry name" value="GLUCAN 1,3-BETA-GLUCOSIDASE"/>
    <property type="match status" value="1"/>
</dbReference>
<dbReference type="GO" id="GO:0071555">
    <property type="term" value="P:cell wall organization"/>
    <property type="evidence" value="ECO:0007669"/>
    <property type="project" value="UniProtKB-KW"/>
</dbReference>
<sequence>MSDTHYQSLGMSSALEKQQKQSRRSKWIVVGSVIALVVLIAVGVTVGVVVSNNNKEKSGSSSGSSGSSNGSSGSSSGSSGGSSSNDPTGTIKDIQILSQLTSRIRLYGADCNQTALVLEAIKQTKVDMQVFIGNYVVDGDPGAYERQREVIKEAIETYGTEHIAGVTVGNEFMLNYVTGRNSNDANSAIGNEGAAILKANIEDTKKMIADMNLDKTIPVGNSDAGSYFNTQIMETMDYGLSNVHAWFANTTAEGASKWVTDFFDETNVKPAALLPNNPKMYIAETGWPTDSKDISNKNNGAADASVPNLQVFLDTFVCQANSAGIGYFYFEDIKYGGVEGHWGLFTKDRKLKDVTIPDCAAP</sequence>
<protein>
    <recommendedName>
        <fullName evidence="4">glucan endo-1,3-beta-D-glucosidase</fullName>
        <ecNumber evidence="4">3.2.1.39</ecNumber>
    </recommendedName>
    <alternativeName>
        <fullName evidence="14">Endo-1,3-beta-glucanase btgC</fullName>
    </alternativeName>
    <alternativeName>
        <fullName evidence="13">Laminarinase btgC</fullName>
    </alternativeName>
</protein>
<feature type="compositionally biased region" description="Low complexity" evidence="15">
    <location>
        <begin position="59"/>
        <end position="85"/>
    </location>
</feature>
<keyword evidence="5" id="KW-1003">Cell membrane</keyword>
<dbReference type="GO" id="GO:0005576">
    <property type="term" value="C:extracellular region"/>
    <property type="evidence" value="ECO:0007669"/>
    <property type="project" value="TreeGrafter"/>
</dbReference>
<keyword evidence="7 16" id="KW-0472">Membrane</keyword>
<evidence type="ECO:0000256" key="10">
    <source>
        <dbReference type="ARBA" id="ARBA00023316"/>
    </source>
</evidence>
<evidence type="ECO:0000313" key="18">
    <source>
        <dbReference type="Proteomes" id="UP001148786"/>
    </source>
</evidence>
<evidence type="ECO:0000256" key="16">
    <source>
        <dbReference type="SAM" id="Phobius"/>
    </source>
</evidence>
<dbReference type="Proteomes" id="UP001148786">
    <property type="component" value="Unassembled WGS sequence"/>
</dbReference>
<dbReference type="EMBL" id="JANKHO010000293">
    <property type="protein sequence ID" value="KAJ3511948.1"/>
    <property type="molecule type" value="Genomic_DNA"/>
</dbReference>
<keyword evidence="11" id="KW-0624">Polysaccharide degradation</keyword>
<evidence type="ECO:0000256" key="7">
    <source>
        <dbReference type="ARBA" id="ARBA00023136"/>
    </source>
</evidence>
<comment type="subcellular location">
    <subcellularLocation>
        <location evidence="2">Cell membrane</location>
        <topology evidence="2">Single-pass type II membrane protein</topology>
    </subcellularLocation>
</comment>
<keyword evidence="16" id="KW-1133">Transmembrane helix</keyword>
<dbReference type="GO" id="GO:0009986">
    <property type="term" value="C:cell surface"/>
    <property type="evidence" value="ECO:0007669"/>
    <property type="project" value="TreeGrafter"/>
</dbReference>
<name>A0A9W8K4J3_9AGAR</name>
<evidence type="ECO:0000256" key="2">
    <source>
        <dbReference type="ARBA" id="ARBA00004401"/>
    </source>
</evidence>
<evidence type="ECO:0000256" key="12">
    <source>
        <dbReference type="ARBA" id="ARBA00037649"/>
    </source>
</evidence>
<evidence type="ECO:0000256" key="11">
    <source>
        <dbReference type="ARBA" id="ARBA00023326"/>
    </source>
</evidence>
<keyword evidence="16" id="KW-0812">Transmembrane</keyword>
<proteinExistence type="inferred from homology"/>
<dbReference type="InterPro" id="IPR017853">
    <property type="entry name" value="GH"/>
</dbReference>
<keyword evidence="6" id="KW-0378">Hydrolase</keyword>
<keyword evidence="9" id="KW-0119">Carbohydrate metabolism</keyword>
<evidence type="ECO:0000256" key="4">
    <source>
        <dbReference type="ARBA" id="ARBA00012780"/>
    </source>
</evidence>
<gene>
    <name evidence="17" type="ORF">NLJ89_g3806</name>
</gene>
<comment type="caution">
    <text evidence="17">The sequence shown here is derived from an EMBL/GenBank/DDBJ whole genome shotgun (WGS) entry which is preliminary data.</text>
</comment>
<dbReference type="Gene3D" id="3.20.20.80">
    <property type="entry name" value="Glycosidases"/>
    <property type="match status" value="2"/>
</dbReference>
<evidence type="ECO:0000256" key="15">
    <source>
        <dbReference type="SAM" id="MobiDB-lite"/>
    </source>
</evidence>
<keyword evidence="8" id="KW-0325">Glycoprotein</keyword>
<dbReference type="AlphaFoldDB" id="A0A9W8K4J3"/>
<keyword evidence="18" id="KW-1185">Reference proteome</keyword>
<dbReference type="PANTHER" id="PTHR16631:SF17">
    <property type="entry name" value="GLUCAN ENDO-1,3-BETA-GLUCOSIDASE BTGC"/>
    <property type="match status" value="1"/>
</dbReference>
<evidence type="ECO:0000256" key="8">
    <source>
        <dbReference type="ARBA" id="ARBA00023180"/>
    </source>
</evidence>
<keyword evidence="10" id="KW-0961">Cell wall biogenesis/degradation</keyword>
<dbReference type="GO" id="GO:0005886">
    <property type="term" value="C:plasma membrane"/>
    <property type="evidence" value="ECO:0007669"/>
    <property type="project" value="UniProtKB-SubCell"/>
</dbReference>
<evidence type="ECO:0000256" key="13">
    <source>
        <dbReference type="ARBA" id="ARBA00042373"/>
    </source>
</evidence>
<feature type="region of interest" description="Disordered" evidence="15">
    <location>
        <begin position="53"/>
        <end position="90"/>
    </location>
</feature>
<comment type="catalytic activity">
    <reaction evidence="1">
        <text>Hydrolysis of (1-&gt;3)-beta-D-glucosidic linkages in (1-&gt;3)-beta-D-glucans.</text>
        <dbReference type="EC" id="3.2.1.39"/>
    </reaction>
</comment>
<evidence type="ECO:0000256" key="3">
    <source>
        <dbReference type="ARBA" id="ARBA00008773"/>
    </source>
</evidence>
<reference evidence="17" key="1">
    <citation type="submission" date="2022-07" db="EMBL/GenBank/DDBJ databases">
        <title>Genome Sequence of Agrocybe chaxingu.</title>
        <authorList>
            <person name="Buettner E."/>
        </authorList>
    </citation>
    <scope>NUCLEOTIDE SEQUENCE</scope>
    <source>
        <strain evidence="17">MP-N11</strain>
    </source>
</reference>
<evidence type="ECO:0000256" key="14">
    <source>
        <dbReference type="ARBA" id="ARBA00043078"/>
    </source>
</evidence>
<comment type="similarity">
    <text evidence="3">Belongs to the glycosyl hydrolase 17 family.</text>
</comment>
<feature type="transmembrane region" description="Helical" evidence="16">
    <location>
        <begin position="27"/>
        <end position="50"/>
    </location>
</feature>